<feature type="region of interest" description="Disordered" evidence="17">
    <location>
        <begin position="404"/>
        <end position="456"/>
    </location>
</feature>
<evidence type="ECO:0000256" key="4">
    <source>
        <dbReference type="ARBA" id="ARBA00022553"/>
    </source>
</evidence>
<feature type="domain" description="PHD-type" evidence="18">
    <location>
        <begin position="707"/>
        <end position="753"/>
    </location>
</feature>
<evidence type="ECO:0000259" key="18">
    <source>
        <dbReference type="PROSITE" id="PS50016"/>
    </source>
</evidence>
<dbReference type="Pfam" id="PF00855">
    <property type="entry name" value="PWWP"/>
    <property type="match status" value="2"/>
</dbReference>
<dbReference type="InterPro" id="IPR006560">
    <property type="entry name" value="AWS_dom"/>
</dbReference>
<keyword evidence="14" id="KW-0804">Transcription</keyword>
<reference evidence="23" key="1">
    <citation type="journal article" date="2023" name="G3 (Bethesda)">
        <title>A reference genome for the long-term kleptoplast-retaining sea slug Elysia crispata morphotype clarki.</title>
        <authorList>
            <person name="Eastman K.E."/>
            <person name="Pendleton A.L."/>
            <person name="Shaikh M.A."/>
            <person name="Suttiyut T."/>
            <person name="Ogas R."/>
            <person name="Tomko P."/>
            <person name="Gavelis G."/>
            <person name="Widhalm J.R."/>
            <person name="Wisecaver J.H."/>
        </authorList>
    </citation>
    <scope>NUCLEOTIDE SEQUENCE</scope>
    <source>
        <strain evidence="23">ECLA1</strain>
    </source>
</reference>
<dbReference type="GO" id="GO:0140938">
    <property type="term" value="F:histone H3 methyltransferase activity"/>
    <property type="evidence" value="ECO:0007669"/>
    <property type="project" value="UniProtKB-ARBA"/>
</dbReference>
<keyword evidence="11" id="KW-0862">Zinc</keyword>
<dbReference type="InterPro" id="IPR000313">
    <property type="entry name" value="PWWP_dom"/>
</dbReference>
<dbReference type="Pfam" id="PF23004">
    <property type="entry name" value="PHDvar_NSD"/>
    <property type="match status" value="1"/>
</dbReference>
<dbReference type="CDD" id="cd05838">
    <property type="entry name" value="PWWP_NSD_rpt2"/>
    <property type="match status" value="1"/>
</dbReference>
<dbReference type="InterPro" id="IPR041306">
    <property type="entry name" value="C5HCH"/>
</dbReference>
<dbReference type="GO" id="GO:0005694">
    <property type="term" value="C:chromosome"/>
    <property type="evidence" value="ECO:0007669"/>
    <property type="project" value="UniProtKB-SubCell"/>
</dbReference>
<dbReference type="Pfam" id="PF00628">
    <property type="entry name" value="PHD"/>
    <property type="match status" value="1"/>
</dbReference>
<feature type="compositionally biased region" description="Polar residues" evidence="17">
    <location>
        <begin position="631"/>
        <end position="646"/>
    </location>
</feature>
<dbReference type="InterPro" id="IPR059153">
    <property type="entry name" value="NSD_PHD-1st"/>
</dbReference>
<feature type="compositionally biased region" description="Basic and acidic residues" evidence="17">
    <location>
        <begin position="1484"/>
        <end position="1509"/>
    </location>
</feature>
<feature type="region of interest" description="Disordered" evidence="17">
    <location>
        <begin position="1484"/>
        <end position="1519"/>
    </location>
</feature>
<dbReference type="InterPro" id="IPR003616">
    <property type="entry name" value="Post-SET_dom"/>
</dbReference>
<evidence type="ECO:0000256" key="16">
    <source>
        <dbReference type="PROSITE-ProRule" id="PRU00146"/>
    </source>
</evidence>
<dbReference type="PROSITE" id="PS51215">
    <property type="entry name" value="AWS"/>
    <property type="match status" value="1"/>
</dbReference>
<keyword evidence="5" id="KW-0489">Methyltransferase</keyword>
<evidence type="ECO:0000256" key="17">
    <source>
        <dbReference type="SAM" id="MobiDB-lite"/>
    </source>
</evidence>
<evidence type="ECO:0000259" key="19">
    <source>
        <dbReference type="PROSITE" id="PS50280"/>
    </source>
</evidence>
<dbReference type="CDD" id="cd20144">
    <property type="entry name" value="PWWP_NSD_rpt1"/>
    <property type="match status" value="1"/>
</dbReference>
<evidence type="ECO:0000313" key="24">
    <source>
        <dbReference type="Proteomes" id="UP001283361"/>
    </source>
</evidence>
<evidence type="ECO:0000256" key="12">
    <source>
        <dbReference type="ARBA" id="ARBA00022853"/>
    </source>
</evidence>
<dbReference type="EMBL" id="JAWDGP010001769">
    <property type="protein sequence ID" value="KAK3788321.1"/>
    <property type="molecule type" value="Genomic_DNA"/>
</dbReference>
<evidence type="ECO:0000256" key="11">
    <source>
        <dbReference type="ARBA" id="ARBA00022833"/>
    </source>
</evidence>
<dbReference type="Pfam" id="PF22908">
    <property type="entry name" value="PHD_NSD"/>
    <property type="match status" value="1"/>
</dbReference>
<organism evidence="23 24">
    <name type="scientific">Elysia crispata</name>
    <name type="common">lettuce slug</name>
    <dbReference type="NCBI Taxonomy" id="231223"/>
    <lineage>
        <taxon>Eukaryota</taxon>
        <taxon>Metazoa</taxon>
        <taxon>Spiralia</taxon>
        <taxon>Lophotrochozoa</taxon>
        <taxon>Mollusca</taxon>
        <taxon>Gastropoda</taxon>
        <taxon>Heterobranchia</taxon>
        <taxon>Euthyneura</taxon>
        <taxon>Panpulmonata</taxon>
        <taxon>Sacoglossa</taxon>
        <taxon>Placobranchoidea</taxon>
        <taxon>Plakobranchidae</taxon>
        <taxon>Elysia</taxon>
    </lineage>
</organism>
<dbReference type="Pfam" id="PF23011">
    <property type="entry name" value="PHD-1st_NSD"/>
    <property type="match status" value="1"/>
</dbReference>
<dbReference type="SUPFAM" id="SSF63748">
    <property type="entry name" value="Tudor/PWWP/MBT"/>
    <property type="match status" value="2"/>
</dbReference>
<dbReference type="FunFam" id="2.170.270.10:FF:000002">
    <property type="entry name" value="Histone-lysine N-methyltransferase"/>
    <property type="match status" value="1"/>
</dbReference>
<dbReference type="InterPro" id="IPR055197">
    <property type="entry name" value="PHDvar_NSD"/>
</dbReference>
<dbReference type="PROSITE" id="PS50016">
    <property type="entry name" value="ZF_PHD_2"/>
    <property type="match status" value="2"/>
</dbReference>
<dbReference type="GO" id="GO:0005634">
    <property type="term" value="C:nucleus"/>
    <property type="evidence" value="ECO:0007669"/>
    <property type="project" value="UniProtKB-SubCell"/>
</dbReference>
<dbReference type="Pfam" id="PF17982">
    <property type="entry name" value="C5HCH"/>
    <property type="match status" value="1"/>
</dbReference>
<dbReference type="Gene3D" id="2.30.30.140">
    <property type="match status" value="2"/>
</dbReference>
<feature type="domain" description="AWS" evidence="22">
    <location>
        <begin position="1055"/>
        <end position="1103"/>
    </location>
</feature>
<dbReference type="SUPFAM" id="SSF82199">
    <property type="entry name" value="SET domain"/>
    <property type="match status" value="1"/>
</dbReference>
<dbReference type="FunFam" id="3.30.40.10:FF:000205">
    <property type="entry name" value="Histone-lysine N-methyltransferase"/>
    <property type="match status" value="1"/>
</dbReference>
<dbReference type="InterPro" id="IPR046341">
    <property type="entry name" value="SET_dom_sf"/>
</dbReference>
<feature type="domain" description="Post-SET" evidence="21">
    <location>
        <begin position="1229"/>
        <end position="1245"/>
    </location>
</feature>
<dbReference type="FunFam" id="2.30.30.140:FF:000099">
    <property type="entry name" value="Histone-lysine N-methyltransferase"/>
    <property type="match status" value="1"/>
</dbReference>
<dbReference type="CDD" id="cd15567">
    <property type="entry name" value="PHD4_NSD"/>
    <property type="match status" value="1"/>
</dbReference>
<evidence type="ECO:0000259" key="22">
    <source>
        <dbReference type="PROSITE" id="PS51215"/>
    </source>
</evidence>
<dbReference type="InterPro" id="IPR019786">
    <property type="entry name" value="Zinc_finger_PHD-type_CS"/>
</dbReference>
<feature type="domain" description="PWWP" evidence="20">
    <location>
        <begin position="921"/>
        <end position="983"/>
    </location>
</feature>
<feature type="region of interest" description="Disordered" evidence="17">
    <location>
        <begin position="175"/>
        <end position="200"/>
    </location>
</feature>
<evidence type="ECO:0000256" key="13">
    <source>
        <dbReference type="ARBA" id="ARBA00023015"/>
    </source>
</evidence>
<dbReference type="SMART" id="SM00570">
    <property type="entry name" value="AWS"/>
    <property type="match status" value="1"/>
</dbReference>
<accession>A0AAE1AJJ2</accession>
<feature type="compositionally biased region" description="Basic and acidic residues" evidence="17">
    <location>
        <begin position="600"/>
        <end position="614"/>
    </location>
</feature>
<evidence type="ECO:0000313" key="23">
    <source>
        <dbReference type="EMBL" id="KAK3788321.1"/>
    </source>
</evidence>
<keyword evidence="13" id="KW-0805">Transcription regulation</keyword>
<dbReference type="InterPro" id="IPR011011">
    <property type="entry name" value="Znf_FYVE_PHD"/>
</dbReference>
<dbReference type="InterPro" id="IPR013083">
    <property type="entry name" value="Znf_RING/FYVE/PHD"/>
</dbReference>
<dbReference type="Gene3D" id="3.30.40.10">
    <property type="entry name" value="Zinc/RING finger domain, C3HC4 (zinc finger)"/>
    <property type="match status" value="4"/>
</dbReference>
<sequence length="1554" mass="175262">MDSENKSESPAAAVIHHLPQLPTWGRSMRTVQSKSSSKWRLDNSDQEEETVLHIEGTSKVIKISNDGISQLTEIKARETEESFAPSETCAFIKQGSFDSKIAVTPNESSVLTLKQNSIDSRLNETSSQQDIVSITESLDEGKDITSQHSPPFNKSSYLLKSKRAVRGNKQFYRKVSPQKNKLKSPSSASPAITKHSDSSQALETIHASATDDLTVAKNVTDDKVNTLTPHLPRQVLIFPGELPSEEQVEKMKASCRETSSLQNLILLAEGDMRWAKVTGHPYWPCMVSKCPFSQLLTRVKGDARSVRLYHVQFFGDECERGWIAEPSLIEYKGKTDFMERARDSLQKPLKKGKSSYNPFNVKDNRLEGWNAAVMEAEDAAKLSVEDRKLQYTFQYSFVDKLKKGKKERNNEKVGEVSEKSPMEKARGKKRKLSENVMDSSKNGHRKRQKLISHSPKSPLKRTVSFHVYLTQHSMKAQEQHPEWDAETLRVFLRKQWKAERGALDSPTPNMQISQKSQDVSVSTSPKGLLQKGLSFQTYFTLHSSAAQENHPDWDSEKLRIYLRKQWKTERMIGSPSNMSSEAPQPHMTEKQKKRSSRNMDPGRKTTDAELEAAKNEGITPPLKRKGLIKIQNVSNQDQSGSGSSPFPNEVSDDMPEQEMATLKAKAILARKVSQDSDSSSESKGRREDESYELEIFKLMSTCKIDKDKVCGICEKAGEMIECSGNCGQHFHYSCVNIENKADQTYLCAECLSGVHTCFSCKKADGGTIRCSISVCGKYYHEACIKKLRLARYESKGFVCPMHTCATCAVDDVRNPKAFKGRYYRCIRCPTSYHVGDHCIPAGSVVVAGSYIICADHFTPKKGLSSHSRLNITWCFTCSKGGTLICCDACPAAYHAECVKMEKAPEEAWFCEECEAGRRPLYGTIVWIKVGNYRWWPGEICHPRNVPKNIQEKQHKVGEFPVRFFGSHDYYWIHRGRVFLFQEGDKASRDSSAKGLFKTYVRGVQEATEAFKIWTALKDKKDVQEQERKDKRPGPYKFIKANVPIGNVQINKADLSEIPICECKPDQEDACTSDCLNRMMLYECHPTTCPAGDKCNNQRFQRRIYIEAEPCKCENRGWGLRCMQDIKKGQFVIEYVGDLIDEEECKKRIEQAHDDNITNFYMLTLDKNRIIDAGPKGNCSRFMNHSCCPNLVTQKWTVNGDIRVGLFALKDIPKGSELTFNYNLECLGNEKKACVCGAENCSGFLGVRPKANVPGAAKDKLAKELKKKRKKRKLEQRKIYEDECFRCGVGGELVMCDVGNCPKVYHLHCLKLTKPPIGKWRCPWHHCDVCGKHAVNKCVECPDSFCLNHTDGNIFEKNGVQVCEDHYDLLESLMQPATQISSDSNTNDMTVDEIQDDTANPNSMIREETDEHIQSLGGALTEVSNSKTNDAAVAKPQQRVKRKYTKRCKSQLVESGANKCPILKITVAENKQSITESEKDALGKKIKRVSEQKSRSRSIEKNHLKVEENARNGLHKPLSSPLNRVLTSKLKPFSNLQVKESDDADSSSSLVIDLN</sequence>
<dbReference type="PROSITE" id="PS50280">
    <property type="entry name" value="SET"/>
    <property type="match status" value="1"/>
</dbReference>
<gene>
    <name evidence="23" type="ORF">RRG08_025052</name>
</gene>
<dbReference type="SUPFAM" id="SSF57903">
    <property type="entry name" value="FYVE/PHD zinc finger"/>
    <property type="match status" value="3"/>
</dbReference>
<keyword evidence="4" id="KW-0597">Phosphoprotein</keyword>
<keyword evidence="8" id="KW-0479">Metal-binding</keyword>
<evidence type="ECO:0000256" key="7">
    <source>
        <dbReference type="ARBA" id="ARBA00022691"/>
    </source>
</evidence>
<dbReference type="PROSITE" id="PS01359">
    <property type="entry name" value="ZF_PHD_1"/>
    <property type="match status" value="1"/>
</dbReference>
<evidence type="ECO:0000256" key="3">
    <source>
        <dbReference type="ARBA" id="ARBA00022454"/>
    </source>
</evidence>
<evidence type="ECO:0000256" key="15">
    <source>
        <dbReference type="ARBA" id="ARBA00023242"/>
    </source>
</evidence>
<dbReference type="SMART" id="SM00249">
    <property type="entry name" value="PHD"/>
    <property type="match status" value="4"/>
</dbReference>
<keyword evidence="7" id="KW-0949">S-adenosyl-L-methionine</keyword>
<dbReference type="CDD" id="cd15568">
    <property type="entry name" value="PHD5_NSD"/>
    <property type="match status" value="1"/>
</dbReference>
<protein>
    <recommendedName>
        <fullName evidence="25">Histone-lysine N-methyltransferase NSD2</fullName>
    </recommendedName>
</protein>
<evidence type="ECO:0000259" key="20">
    <source>
        <dbReference type="PROSITE" id="PS50812"/>
    </source>
</evidence>
<dbReference type="InterPro" id="IPR050777">
    <property type="entry name" value="SET2_Histone-Lys_MeTrsfase"/>
</dbReference>
<evidence type="ECO:0000256" key="9">
    <source>
        <dbReference type="ARBA" id="ARBA00022737"/>
    </source>
</evidence>
<dbReference type="InterPro" id="IPR001965">
    <property type="entry name" value="Znf_PHD"/>
</dbReference>
<dbReference type="Gene3D" id="2.170.270.10">
    <property type="entry name" value="SET domain"/>
    <property type="match status" value="1"/>
</dbReference>
<dbReference type="GO" id="GO:0008270">
    <property type="term" value="F:zinc ion binding"/>
    <property type="evidence" value="ECO:0007669"/>
    <property type="project" value="UniProtKB-KW"/>
</dbReference>
<dbReference type="GO" id="GO:0016279">
    <property type="term" value="F:protein-lysine N-methyltransferase activity"/>
    <property type="evidence" value="ECO:0007669"/>
    <property type="project" value="UniProtKB-ARBA"/>
</dbReference>
<evidence type="ECO:0000256" key="5">
    <source>
        <dbReference type="ARBA" id="ARBA00022603"/>
    </source>
</evidence>
<keyword evidence="15" id="KW-0539">Nucleus</keyword>
<dbReference type="SMART" id="SM00293">
    <property type="entry name" value="PWWP"/>
    <property type="match status" value="2"/>
</dbReference>
<evidence type="ECO:0000256" key="8">
    <source>
        <dbReference type="ARBA" id="ARBA00022723"/>
    </source>
</evidence>
<dbReference type="PROSITE" id="PS50868">
    <property type="entry name" value="POST_SET"/>
    <property type="match status" value="1"/>
</dbReference>
<evidence type="ECO:0000256" key="10">
    <source>
        <dbReference type="ARBA" id="ARBA00022771"/>
    </source>
</evidence>
<dbReference type="CDD" id="cd19173">
    <property type="entry name" value="SET_NSD"/>
    <property type="match status" value="1"/>
</dbReference>
<keyword evidence="24" id="KW-1185">Reference proteome</keyword>
<feature type="compositionally biased region" description="Polar residues" evidence="17">
    <location>
        <begin position="177"/>
        <end position="190"/>
    </location>
</feature>
<keyword evidence="6" id="KW-0808">Transferase</keyword>
<dbReference type="PANTHER" id="PTHR22884">
    <property type="entry name" value="SET DOMAIN PROTEINS"/>
    <property type="match status" value="1"/>
</dbReference>
<name>A0AAE1AJJ2_9GAST</name>
<dbReference type="GO" id="GO:0032259">
    <property type="term" value="P:methylation"/>
    <property type="evidence" value="ECO:0007669"/>
    <property type="project" value="UniProtKB-KW"/>
</dbReference>
<keyword evidence="12" id="KW-0156">Chromatin regulator</keyword>
<dbReference type="SMART" id="SM00508">
    <property type="entry name" value="PostSET"/>
    <property type="match status" value="1"/>
</dbReference>
<dbReference type="InterPro" id="IPR055198">
    <property type="entry name" value="NSD_PHD"/>
</dbReference>
<evidence type="ECO:0000256" key="1">
    <source>
        <dbReference type="ARBA" id="ARBA00004123"/>
    </source>
</evidence>
<evidence type="ECO:0000256" key="2">
    <source>
        <dbReference type="ARBA" id="ARBA00004286"/>
    </source>
</evidence>
<feature type="compositionally biased region" description="Basic and acidic residues" evidence="17">
    <location>
        <begin position="407"/>
        <end position="425"/>
    </location>
</feature>
<comment type="caution">
    <text evidence="23">The sequence shown here is derived from an EMBL/GenBank/DDBJ whole genome shotgun (WGS) entry which is preliminary data.</text>
</comment>
<keyword evidence="10 16" id="KW-0863">Zinc-finger</keyword>
<evidence type="ECO:0000256" key="14">
    <source>
        <dbReference type="ARBA" id="ARBA00023163"/>
    </source>
</evidence>
<dbReference type="Proteomes" id="UP001283361">
    <property type="component" value="Unassembled WGS sequence"/>
</dbReference>
<feature type="domain" description="PHD-type" evidence="18">
    <location>
        <begin position="871"/>
        <end position="916"/>
    </location>
</feature>
<dbReference type="Pfam" id="PF17907">
    <property type="entry name" value="AWS"/>
    <property type="match status" value="1"/>
</dbReference>
<dbReference type="FunFam" id="3.30.40.10:FF:000025">
    <property type="entry name" value="Histone-lysine N-methyltransferase"/>
    <property type="match status" value="1"/>
</dbReference>
<feature type="region of interest" description="Disordered" evidence="17">
    <location>
        <begin position="571"/>
        <end position="654"/>
    </location>
</feature>
<keyword evidence="9" id="KW-0677">Repeat</keyword>
<keyword evidence="3" id="KW-0158">Chromosome</keyword>
<proteinExistence type="predicted"/>
<feature type="domain" description="SET" evidence="19">
    <location>
        <begin position="1097"/>
        <end position="1222"/>
    </location>
</feature>
<dbReference type="SMART" id="SM00317">
    <property type="entry name" value="SET"/>
    <property type="match status" value="1"/>
</dbReference>
<evidence type="ECO:0000259" key="21">
    <source>
        <dbReference type="PROSITE" id="PS50868"/>
    </source>
</evidence>
<dbReference type="InterPro" id="IPR019787">
    <property type="entry name" value="Znf_PHD-finger"/>
</dbReference>
<dbReference type="PROSITE" id="PS50812">
    <property type="entry name" value="PWWP"/>
    <property type="match status" value="2"/>
</dbReference>
<dbReference type="Pfam" id="PF00856">
    <property type="entry name" value="SET"/>
    <property type="match status" value="1"/>
</dbReference>
<evidence type="ECO:0000256" key="6">
    <source>
        <dbReference type="ARBA" id="ARBA00022679"/>
    </source>
</evidence>
<comment type="subcellular location">
    <subcellularLocation>
        <location evidence="2">Chromosome</location>
    </subcellularLocation>
    <subcellularLocation>
        <location evidence="1">Nucleus</location>
    </subcellularLocation>
</comment>
<feature type="domain" description="PWWP" evidence="20">
    <location>
        <begin position="269"/>
        <end position="333"/>
    </location>
</feature>
<evidence type="ECO:0008006" key="25">
    <source>
        <dbReference type="Google" id="ProtNLM"/>
    </source>
</evidence>
<dbReference type="InterPro" id="IPR001214">
    <property type="entry name" value="SET_dom"/>
</dbReference>